<evidence type="ECO:0000259" key="2">
    <source>
        <dbReference type="Pfam" id="PF08327"/>
    </source>
</evidence>
<reference evidence="3" key="2">
    <citation type="submission" date="2020-09" db="EMBL/GenBank/DDBJ databases">
        <authorList>
            <person name="Sun Q."/>
            <person name="Zhou Y."/>
        </authorList>
    </citation>
    <scope>NUCLEOTIDE SEQUENCE</scope>
    <source>
        <strain evidence="3">CGMCC 1.15178</strain>
    </source>
</reference>
<dbReference type="EMBL" id="BMHP01000003">
    <property type="protein sequence ID" value="GGD79636.1"/>
    <property type="molecule type" value="Genomic_DNA"/>
</dbReference>
<evidence type="ECO:0000313" key="3">
    <source>
        <dbReference type="EMBL" id="GGD79636.1"/>
    </source>
</evidence>
<feature type="domain" description="Activator of Hsp90 ATPase homologue 1/2-like C-terminal" evidence="2">
    <location>
        <begin position="26"/>
        <end position="168"/>
    </location>
</feature>
<dbReference type="Pfam" id="PF08327">
    <property type="entry name" value="AHSA1"/>
    <property type="match status" value="1"/>
</dbReference>
<proteinExistence type="inferred from homology"/>
<accession>A0A916Z710</accession>
<dbReference type="InterPro" id="IPR023393">
    <property type="entry name" value="START-like_dom_sf"/>
</dbReference>
<comment type="caution">
    <text evidence="3">The sequence shown here is derived from an EMBL/GenBank/DDBJ whole genome shotgun (WGS) entry which is preliminary data.</text>
</comment>
<comment type="similarity">
    <text evidence="1">Belongs to the AHA1 family.</text>
</comment>
<dbReference type="SUPFAM" id="SSF55961">
    <property type="entry name" value="Bet v1-like"/>
    <property type="match status" value="1"/>
</dbReference>
<protein>
    <submittedName>
        <fullName evidence="3">ATPase</fullName>
    </submittedName>
</protein>
<dbReference type="Proteomes" id="UP000612456">
    <property type="component" value="Unassembled WGS sequence"/>
</dbReference>
<reference evidence="3" key="1">
    <citation type="journal article" date="2014" name="Int. J. Syst. Evol. Microbiol.">
        <title>Complete genome sequence of Corynebacterium casei LMG S-19264T (=DSM 44701T), isolated from a smear-ripened cheese.</title>
        <authorList>
            <consortium name="US DOE Joint Genome Institute (JGI-PGF)"/>
            <person name="Walter F."/>
            <person name="Albersmeier A."/>
            <person name="Kalinowski J."/>
            <person name="Ruckert C."/>
        </authorList>
    </citation>
    <scope>NUCLEOTIDE SEQUENCE</scope>
    <source>
        <strain evidence="3">CGMCC 1.15178</strain>
    </source>
</reference>
<dbReference type="Gene3D" id="3.30.530.20">
    <property type="match status" value="1"/>
</dbReference>
<dbReference type="RefSeq" id="WP_229750435.1">
    <property type="nucleotide sequence ID" value="NZ_BMHP01000003.1"/>
</dbReference>
<sequence>MSNQNAANQTTKVEGRDFVLERIFAAPRALVFQAFTQAEHLKHWWGPKGWSLPVCNLDLRPGGVWHYCMKCTDESKDYYGQESWGKAVYKEIVEPERIVYIDTFSDAEGNTIEDMPQTLITMTFIEQEGKTKLISRAEYASAEDVQSVLDMGMLEGITETFDNLDRHLSEIQNS</sequence>
<dbReference type="InterPro" id="IPR013538">
    <property type="entry name" value="ASHA1/2-like_C"/>
</dbReference>
<evidence type="ECO:0000313" key="4">
    <source>
        <dbReference type="Proteomes" id="UP000612456"/>
    </source>
</evidence>
<organism evidence="3 4">
    <name type="scientific">Paenibacillus nasutitermitis</name>
    <dbReference type="NCBI Taxonomy" id="1652958"/>
    <lineage>
        <taxon>Bacteria</taxon>
        <taxon>Bacillati</taxon>
        <taxon>Bacillota</taxon>
        <taxon>Bacilli</taxon>
        <taxon>Bacillales</taxon>
        <taxon>Paenibacillaceae</taxon>
        <taxon>Paenibacillus</taxon>
    </lineage>
</organism>
<dbReference type="AlphaFoldDB" id="A0A916Z710"/>
<keyword evidence="4" id="KW-1185">Reference proteome</keyword>
<name>A0A916Z710_9BACL</name>
<gene>
    <name evidence="3" type="ORF">GCM10010911_42160</name>
</gene>
<evidence type="ECO:0000256" key="1">
    <source>
        <dbReference type="ARBA" id="ARBA00006817"/>
    </source>
</evidence>